<evidence type="ECO:0000256" key="3">
    <source>
        <dbReference type="SAM" id="MobiDB-lite"/>
    </source>
</evidence>
<feature type="compositionally biased region" description="Basic and acidic residues" evidence="3">
    <location>
        <begin position="232"/>
        <end position="243"/>
    </location>
</feature>
<feature type="compositionally biased region" description="Basic and acidic residues" evidence="3">
    <location>
        <begin position="429"/>
        <end position="438"/>
    </location>
</feature>
<dbReference type="InterPro" id="IPR003888">
    <property type="entry name" value="FYrich_N"/>
</dbReference>
<organism evidence="5">
    <name type="scientific">Laccaria bicolor (strain S238N-H82 / ATCC MYA-4686)</name>
    <name type="common">Bicoloured deceiver</name>
    <name type="synonym">Laccaria laccata var. bicolor</name>
    <dbReference type="NCBI Taxonomy" id="486041"/>
    <lineage>
        <taxon>Eukaryota</taxon>
        <taxon>Fungi</taxon>
        <taxon>Dikarya</taxon>
        <taxon>Basidiomycota</taxon>
        <taxon>Agaricomycotina</taxon>
        <taxon>Agaricomycetes</taxon>
        <taxon>Agaricomycetidae</taxon>
        <taxon>Agaricales</taxon>
        <taxon>Agaricineae</taxon>
        <taxon>Hydnangiaceae</taxon>
        <taxon>Laccaria</taxon>
    </lineage>
</organism>
<feature type="compositionally biased region" description="Polar residues" evidence="3">
    <location>
        <begin position="284"/>
        <end position="295"/>
    </location>
</feature>
<name>B0CZ34_LACBS</name>
<keyword evidence="2" id="KW-0539">Nucleus</keyword>
<dbReference type="InParanoid" id="B0CZ34"/>
<feature type="region of interest" description="Disordered" evidence="3">
    <location>
        <begin position="1134"/>
        <end position="1187"/>
    </location>
</feature>
<evidence type="ECO:0000313" key="5">
    <source>
        <dbReference type="Proteomes" id="UP000001194"/>
    </source>
</evidence>
<dbReference type="Gene3D" id="3.30.160.360">
    <property type="match status" value="1"/>
</dbReference>
<comment type="subcellular location">
    <subcellularLocation>
        <location evidence="1">Nucleus</location>
    </subcellularLocation>
</comment>
<dbReference type="Proteomes" id="UP000001194">
    <property type="component" value="Unassembled WGS sequence"/>
</dbReference>
<dbReference type="HOGENOM" id="CLU_008133_0_0_1"/>
<feature type="region of interest" description="Disordered" evidence="3">
    <location>
        <begin position="221"/>
        <end position="632"/>
    </location>
</feature>
<feature type="compositionally biased region" description="Low complexity" evidence="3">
    <location>
        <begin position="540"/>
        <end position="551"/>
    </location>
</feature>
<dbReference type="InterPro" id="IPR003889">
    <property type="entry name" value="FYrich_C"/>
</dbReference>
<dbReference type="Pfam" id="PF05965">
    <property type="entry name" value="FYRC"/>
    <property type="match status" value="1"/>
</dbReference>
<dbReference type="KEGG" id="lbc:LACBIDRAFT_323883"/>
<feature type="region of interest" description="Disordered" evidence="3">
    <location>
        <begin position="832"/>
        <end position="874"/>
    </location>
</feature>
<feature type="region of interest" description="Disordered" evidence="3">
    <location>
        <begin position="138"/>
        <end position="160"/>
    </location>
</feature>
<keyword evidence="5" id="KW-1185">Reference proteome</keyword>
<sequence length="1265" mass="136478">MLRISSRCILGFLDIRQLRRQNISFPYGLHHFCSSPPMNRRRSTPGTMGPPSDRDVVMGPPPVPTPLSSGLPAPLPQQKSKDDQNLTEKYKKLKRRFFELEEKHKETNNELQRSGERNVRMREERDYLLERIMELESPHHANGSPSSSQIPAPQPSSSALPRNLLNARARTSFVENLRQAIAEDDADDDVYPILSTRHVGPEARRKEEEEWRERLEEEAREYRKGIRRSHASRPEANNHKGKESSGSSTSQSVMNYTPFAHQSGPSVSPRHSSSPVSSGTSTRLRVNSQVSSPSPHSDRVVLPVTHNAIASSSSSRGQGQQSPSHSHPHSYANPPLQPPSPFQQSQHQPQPPLHHIPRSQSPEYHPRSPANSHLSDGPALQNTPNSAQDHAYEAGDREELPRDIQNEPNSLELGTNPVPPRRGTRSRRNNRDSYREVVEDQGSSPRPTSQAARRVSSRNASRATRSEKAAAAKAESQREPTLQSHDELTSPAHVEISSSSVRALPSSPPPAVQEDQYMDSQMEDEAQPEIVSGVEEVPDAAASATSGSAPSLVHESPQRSPSPADPPPPSASTASTDAPSPSPTVDATTGAAATEPTSPAEVEASISPPSLAPAPGSTSLRTAEDNPQASAVEGLAEVNEQLHNGIVQAASKETIEQTSKEVVRETMNKFSVEAHPTLTLDIVKVAEAAIAAQNAAKQSANNSVSPPLDPNIDPNLDPSLYAGSSSSATVGTSISTKDQGSVAQSSSSTSTTPSTPSSNLSANPYLSLSTAMMSKMHGSPTGVPPMMGMNPYSMYYPSPTTPGTPNTPTYGNPYANPYFFLASPLGPAPGMYGPGYMPPPLQPPPQQGQPQQRPTTDVQRHAKPKRLKAHTVTSKSFSIPMVPRDKKGQPMLPLNVGIMTVINLGIVCMREHFHTERYIFPVGYEVTRRYLSTVDPGIEVVYHCTILDGGDGPKFQIVPSDVPDRPVIAGTATGAWSNIVKQANAIRNRQHSNSVSGPDFFGLGQNTIKHLIQELPNANRLRDYVWQTFVEGGPLGGRHAAVIPALPEEYDASLPIGAYYPSEQEKLKRDVTTNPNTPKGLAHYPQHIVAQAEAQRKQQQAVQQAKQQAIDPGMQEGTSQLGMLPMLPSSADINFQEYQPSPSATVASGSGSGRTTRNSSGSLSAPIASTRKTRQSSRAPNARAQQQVALLQASPQAAQGGPLQYISQDGTAVTSPTSQIPSTFASIMNAYPAPGVNDPNLHQLLPKPDTLLESLLAKPTLEGML</sequence>
<feature type="compositionally biased region" description="Low complexity" evidence="3">
    <location>
        <begin position="1140"/>
        <end position="1164"/>
    </location>
</feature>
<dbReference type="EMBL" id="DS547094">
    <property type="protein sequence ID" value="EDR12552.1"/>
    <property type="molecule type" value="Genomic_DNA"/>
</dbReference>
<accession>B0CZ34</accession>
<feature type="compositionally biased region" description="Low complexity" evidence="3">
    <location>
        <begin position="263"/>
        <end position="283"/>
    </location>
</feature>
<dbReference type="SMART" id="SM00541">
    <property type="entry name" value="FYRN"/>
    <property type="match status" value="1"/>
</dbReference>
<dbReference type="GO" id="GO:0005634">
    <property type="term" value="C:nucleus"/>
    <property type="evidence" value="ECO:0007669"/>
    <property type="project" value="UniProtKB-SubCell"/>
</dbReference>
<protein>
    <submittedName>
        <fullName evidence="4">Predicted protein</fullName>
    </submittedName>
</protein>
<feature type="compositionally biased region" description="Low complexity" evidence="3">
    <location>
        <begin position="745"/>
        <end position="758"/>
    </location>
</feature>
<dbReference type="AlphaFoldDB" id="B0CZ34"/>
<evidence type="ECO:0000256" key="1">
    <source>
        <dbReference type="ARBA" id="ARBA00004123"/>
    </source>
</evidence>
<evidence type="ECO:0000256" key="2">
    <source>
        <dbReference type="ARBA" id="ARBA00023242"/>
    </source>
</evidence>
<feature type="compositionally biased region" description="Low complexity" evidence="3">
    <location>
        <begin position="604"/>
        <end position="619"/>
    </location>
</feature>
<dbReference type="Pfam" id="PF05964">
    <property type="entry name" value="FYRN"/>
    <property type="match status" value="1"/>
</dbReference>
<feature type="compositionally biased region" description="Low complexity" evidence="3">
    <location>
        <begin position="449"/>
        <end position="463"/>
    </location>
</feature>
<dbReference type="OrthoDB" id="285793at2759"/>
<feature type="compositionally biased region" description="Basic and acidic residues" evidence="3">
    <location>
        <begin position="390"/>
        <end position="405"/>
    </location>
</feature>
<feature type="region of interest" description="Disordered" evidence="3">
    <location>
        <begin position="697"/>
        <end position="763"/>
    </location>
</feature>
<dbReference type="GeneID" id="6072354"/>
<reference evidence="4 5" key="1">
    <citation type="journal article" date="2008" name="Nature">
        <title>The genome of Laccaria bicolor provides insights into mycorrhizal symbiosis.</title>
        <authorList>
            <person name="Martin F."/>
            <person name="Aerts A."/>
            <person name="Ahren D."/>
            <person name="Brun A."/>
            <person name="Danchin E.G.J."/>
            <person name="Duchaussoy F."/>
            <person name="Gibon J."/>
            <person name="Kohler A."/>
            <person name="Lindquist E."/>
            <person name="Pereda V."/>
            <person name="Salamov A."/>
            <person name="Shapiro H.J."/>
            <person name="Wuyts J."/>
            <person name="Blaudez D."/>
            <person name="Buee M."/>
            <person name="Brokstein P."/>
            <person name="Canbaeck B."/>
            <person name="Cohen D."/>
            <person name="Courty P.E."/>
            <person name="Coutinho P.M."/>
            <person name="Delaruelle C."/>
            <person name="Detter J.C."/>
            <person name="Deveau A."/>
            <person name="DiFazio S."/>
            <person name="Duplessis S."/>
            <person name="Fraissinet-Tachet L."/>
            <person name="Lucic E."/>
            <person name="Frey-Klett P."/>
            <person name="Fourrey C."/>
            <person name="Feussner I."/>
            <person name="Gay G."/>
            <person name="Grimwood J."/>
            <person name="Hoegger P.J."/>
            <person name="Jain P."/>
            <person name="Kilaru S."/>
            <person name="Labbe J."/>
            <person name="Lin Y.C."/>
            <person name="Legue V."/>
            <person name="Le Tacon F."/>
            <person name="Marmeisse R."/>
            <person name="Melayah D."/>
            <person name="Montanini B."/>
            <person name="Muratet M."/>
            <person name="Nehls U."/>
            <person name="Niculita-Hirzel H."/>
            <person name="Oudot-Le Secq M.P."/>
            <person name="Peter M."/>
            <person name="Quesneville H."/>
            <person name="Rajashekar B."/>
            <person name="Reich M."/>
            <person name="Rouhier N."/>
            <person name="Schmutz J."/>
            <person name="Yin T."/>
            <person name="Chalot M."/>
            <person name="Henrissat B."/>
            <person name="Kuees U."/>
            <person name="Lucas S."/>
            <person name="Van de Peer Y."/>
            <person name="Podila G.K."/>
            <person name="Polle A."/>
            <person name="Pukkila P.J."/>
            <person name="Richardson P.M."/>
            <person name="Rouze P."/>
            <person name="Sanders I.R."/>
            <person name="Stajich J.E."/>
            <person name="Tunlid A."/>
            <person name="Tuskan G."/>
            <person name="Grigoriev I.V."/>
        </authorList>
    </citation>
    <scope>NUCLEOTIDE SEQUENCE [LARGE SCALE GENOMIC DNA]</scope>
    <source>
        <strain evidence="5">S238N-H82 / ATCC MYA-4686</strain>
    </source>
</reference>
<proteinExistence type="predicted"/>
<feature type="compositionally biased region" description="Pro residues" evidence="3">
    <location>
        <begin position="836"/>
        <end position="847"/>
    </location>
</feature>
<feature type="region of interest" description="Disordered" evidence="3">
    <location>
        <begin position="33"/>
        <end position="86"/>
    </location>
</feature>
<gene>
    <name evidence="4" type="ORF">LACBIDRAFT_323883</name>
</gene>
<dbReference type="RefSeq" id="XP_001876816.1">
    <property type="nucleotide sequence ID" value="XM_001876781.1"/>
</dbReference>
<feature type="compositionally biased region" description="Polar residues" evidence="3">
    <location>
        <begin position="369"/>
        <end position="388"/>
    </location>
</feature>
<dbReference type="PROSITE" id="PS51542">
    <property type="entry name" value="FYRN"/>
    <property type="match status" value="1"/>
</dbReference>
<feature type="compositionally biased region" description="Low complexity" evidence="3">
    <location>
        <begin position="144"/>
        <end position="159"/>
    </location>
</feature>
<dbReference type="PROSITE" id="PS51543">
    <property type="entry name" value="FYRC"/>
    <property type="match status" value="1"/>
</dbReference>
<evidence type="ECO:0000313" key="4">
    <source>
        <dbReference type="EMBL" id="EDR12552.1"/>
    </source>
</evidence>
<feature type="compositionally biased region" description="Basic and acidic residues" evidence="3">
    <location>
        <begin position="464"/>
        <end position="488"/>
    </location>
</feature>
<dbReference type="STRING" id="486041.B0CZ34"/>
<feature type="compositionally biased region" description="Low complexity" evidence="3">
    <location>
        <begin position="697"/>
        <end position="736"/>
    </location>
</feature>
<feature type="compositionally biased region" description="Low complexity" evidence="3">
    <location>
        <begin position="311"/>
        <end position="325"/>
    </location>
</feature>